<organism evidence="1 2">
    <name type="scientific">Neobacillus pocheonensis</name>
    <dbReference type="NCBI Taxonomy" id="363869"/>
    <lineage>
        <taxon>Bacteria</taxon>
        <taxon>Bacillati</taxon>
        <taxon>Bacillota</taxon>
        <taxon>Bacilli</taxon>
        <taxon>Bacillales</taxon>
        <taxon>Bacillaceae</taxon>
        <taxon>Neobacillus</taxon>
    </lineage>
</organism>
<dbReference type="Pfam" id="PF10850">
    <property type="entry name" value="DUF2653"/>
    <property type="match status" value="1"/>
</dbReference>
<dbReference type="InterPro" id="IPR020516">
    <property type="entry name" value="Uncharacterised_YxcD"/>
</dbReference>
<reference evidence="1 2" key="1">
    <citation type="submission" date="2022-06" db="EMBL/GenBank/DDBJ databases">
        <authorList>
            <person name="Jeon C.O."/>
        </authorList>
    </citation>
    <scope>NUCLEOTIDE SEQUENCE [LARGE SCALE GENOMIC DNA]</scope>
    <source>
        <strain evidence="1 2">KCTC 13943</strain>
    </source>
</reference>
<dbReference type="EMBL" id="JAMQCR010000001">
    <property type="protein sequence ID" value="MCM2533370.1"/>
    <property type="molecule type" value="Genomic_DNA"/>
</dbReference>
<keyword evidence="2" id="KW-1185">Reference proteome</keyword>
<comment type="caution">
    <text evidence="1">The sequence shown here is derived from an EMBL/GenBank/DDBJ whole genome shotgun (WGS) entry which is preliminary data.</text>
</comment>
<sequence>MELLFNEQDLVDSVCVFTSARERVRPEQVEVDLEFNPDFGFAATALVHGRTVRMNEQDIIDSVALYLRDYHQFSPDSLLVNLSFSETEGFTGSIQVRNNF</sequence>
<evidence type="ECO:0000313" key="2">
    <source>
        <dbReference type="Proteomes" id="UP001523262"/>
    </source>
</evidence>
<dbReference type="Proteomes" id="UP001523262">
    <property type="component" value="Unassembled WGS sequence"/>
</dbReference>
<accession>A0ABT0WAK9</accession>
<protein>
    <submittedName>
        <fullName evidence="1">YxcD family protein</fullName>
    </submittedName>
</protein>
<evidence type="ECO:0000313" key="1">
    <source>
        <dbReference type="EMBL" id="MCM2533370.1"/>
    </source>
</evidence>
<gene>
    <name evidence="1" type="ORF">NDK43_14375</name>
</gene>
<name>A0ABT0WAK9_9BACI</name>
<proteinExistence type="predicted"/>